<proteinExistence type="predicted"/>
<reference evidence="2" key="1">
    <citation type="submission" date="2019-01" db="EMBL/GenBank/DDBJ databases">
        <title>Draft genome sequences of three monokaryotic isolates of the white-rot basidiomycete fungus Dichomitus squalens.</title>
        <authorList>
            <consortium name="DOE Joint Genome Institute"/>
            <person name="Lopez S.C."/>
            <person name="Andreopoulos B."/>
            <person name="Pangilinan J."/>
            <person name="Lipzen A."/>
            <person name="Riley R."/>
            <person name="Ahrendt S."/>
            <person name="Ng V."/>
            <person name="Barry K."/>
            <person name="Daum C."/>
            <person name="Grigoriev I.V."/>
            <person name="Hilden K.S."/>
            <person name="Makela M.R."/>
            <person name="de Vries R.P."/>
        </authorList>
    </citation>
    <scope>NUCLEOTIDE SEQUENCE [LARGE SCALE GENOMIC DNA]</scope>
    <source>
        <strain evidence="2">OM18370.1</strain>
    </source>
</reference>
<dbReference type="Proteomes" id="UP000292957">
    <property type="component" value="Unassembled WGS sequence"/>
</dbReference>
<feature type="compositionally biased region" description="Polar residues" evidence="1">
    <location>
        <begin position="57"/>
        <end position="66"/>
    </location>
</feature>
<evidence type="ECO:0000313" key="2">
    <source>
        <dbReference type="EMBL" id="TBU32475.1"/>
    </source>
</evidence>
<dbReference type="AlphaFoldDB" id="A0A4Q9MXL5"/>
<organism evidence="2">
    <name type="scientific">Dichomitus squalens</name>
    <dbReference type="NCBI Taxonomy" id="114155"/>
    <lineage>
        <taxon>Eukaryota</taxon>
        <taxon>Fungi</taxon>
        <taxon>Dikarya</taxon>
        <taxon>Basidiomycota</taxon>
        <taxon>Agaricomycotina</taxon>
        <taxon>Agaricomycetes</taxon>
        <taxon>Polyporales</taxon>
        <taxon>Polyporaceae</taxon>
        <taxon>Dichomitus</taxon>
    </lineage>
</organism>
<dbReference type="EMBL" id="ML143395">
    <property type="protein sequence ID" value="TBU32475.1"/>
    <property type="molecule type" value="Genomic_DNA"/>
</dbReference>
<protein>
    <submittedName>
        <fullName evidence="2">Uncharacterized protein</fullName>
    </submittedName>
</protein>
<name>A0A4Q9MXL5_9APHY</name>
<evidence type="ECO:0000256" key="1">
    <source>
        <dbReference type="SAM" id="MobiDB-lite"/>
    </source>
</evidence>
<feature type="compositionally biased region" description="Polar residues" evidence="1">
    <location>
        <begin position="37"/>
        <end position="46"/>
    </location>
</feature>
<gene>
    <name evidence="2" type="ORF">BD311DRAFT_751068</name>
</gene>
<accession>A0A4Q9MXL5</accession>
<feature type="region of interest" description="Disordered" evidence="1">
    <location>
        <begin position="99"/>
        <end position="125"/>
    </location>
</feature>
<sequence>MSSWMRFGPLQAALAPSHVPVDLIDRPPSHQHVSVLETSSRSSLPNSEACLSPIQPRPTQTRCASSISVPKSEDALRTNWAKRAARAYVRLSGYRPRSRRLGSRYAPSKGHPSVRDSNDTLLGSGPPLMLPLLPAAASPSPGHCSKYTRLRHSCSRNYARWW</sequence>
<feature type="region of interest" description="Disordered" evidence="1">
    <location>
        <begin position="37"/>
        <end position="66"/>
    </location>
</feature>